<feature type="domain" description="Transposase IS4-like" evidence="1">
    <location>
        <begin position="6"/>
        <end position="42"/>
    </location>
</feature>
<accession>A0ABS5BL61</accession>
<sequence length="142" mass="14898">MGALDLKGAVVTADAAFCQKALVSQIRGQGGHYVVCAKGNQKGLCDAVADVFARAGEHAFAGCDMGSAVEDGHGRSEERYVTVVADPEGLPGGWADVGAVALVCRERAVNGKPNEGTAHYYLTSLRVLETLHYGSRTQFRAT</sequence>
<dbReference type="PANTHER" id="PTHR30298:SF0">
    <property type="entry name" value="PROTEIN YBFL-RELATED"/>
    <property type="match status" value="1"/>
</dbReference>
<dbReference type="Pfam" id="PF01609">
    <property type="entry name" value="DDE_Tnp_1"/>
    <property type="match status" value="1"/>
</dbReference>
<reference evidence="2 3" key="1">
    <citation type="submission" date="2021-04" db="EMBL/GenBank/DDBJ databases">
        <authorList>
            <person name="Ivanova A."/>
        </authorList>
    </citation>
    <scope>NUCLEOTIDE SEQUENCE [LARGE SCALE GENOMIC DNA]</scope>
    <source>
        <strain evidence="2 3">G18</strain>
    </source>
</reference>
<dbReference type="InterPro" id="IPR002559">
    <property type="entry name" value="Transposase_11"/>
</dbReference>
<comment type="caution">
    <text evidence="2">The sequence shown here is derived from an EMBL/GenBank/DDBJ whole genome shotgun (WGS) entry which is preliminary data.</text>
</comment>
<dbReference type="EMBL" id="JAGKQQ010000001">
    <property type="protein sequence ID" value="MBP3954436.1"/>
    <property type="molecule type" value="Genomic_DNA"/>
</dbReference>
<evidence type="ECO:0000313" key="2">
    <source>
        <dbReference type="EMBL" id="MBP3954436.1"/>
    </source>
</evidence>
<dbReference type="InterPro" id="IPR047647">
    <property type="entry name" value="ISAs1_transpos"/>
</dbReference>
<dbReference type="InterPro" id="IPR051698">
    <property type="entry name" value="Transposase_11-like"/>
</dbReference>
<dbReference type="Proteomes" id="UP000676565">
    <property type="component" value="Unassembled WGS sequence"/>
</dbReference>
<name>A0ABS5BL61_9BACT</name>
<organism evidence="2 3">
    <name type="scientific">Gemmata palustris</name>
    <dbReference type="NCBI Taxonomy" id="2822762"/>
    <lineage>
        <taxon>Bacteria</taxon>
        <taxon>Pseudomonadati</taxon>
        <taxon>Planctomycetota</taxon>
        <taxon>Planctomycetia</taxon>
        <taxon>Gemmatales</taxon>
        <taxon>Gemmataceae</taxon>
        <taxon>Gemmata</taxon>
    </lineage>
</organism>
<gene>
    <name evidence="2" type="ORF">J8F10_03925</name>
</gene>
<proteinExistence type="predicted"/>
<dbReference type="NCBIfam" id="NF033564">
    <property type="entry name" value="transpos_ISAs1"/>
    <property type="match status" value="1"/>
</dbReference>
<evidence type="ECO:0000313" key="3">
    <source>
        <dbReference type="Proteomes" id="UP000676565"/>
    </source>
</evidence>
<protein>
    <submittedName>
        <fullName evidence="2">ISAs1 family transposase</fullName>
    </submittedName>
</protein>
<keyword evidence="3" id="KW-1185">Reference proteome</keyword>
<dbReference type="PANTHER" id="PTHR30298">
    <property type="entry name" value="H REPEAT-ASSOCIATED PREDICTED TRANSPOSASE"/>
    <property type="match status" value="1"/>
</dbReference>
<evidence type="ECO:0000259" key="1">
    <source>
        <dbReference type="Pfam" id="PF01609"/>
    </source>
</evidence>